<dbReference type="PANTHER" id="PTHR30413">
    <property type="entry name" value="INNER MEMBRANE TRANSPORT PERMEASE"/>
    <property type="match status" value="1"/>
</dbReference>
<dbReference type="GO" id="GO:0140359">
    <property type="term" value="F:ABC-type transporter activity"/>
    <property type="evidence" value="ECO:0007669"/>
    <property type="project" value="InterPro"/>
</dbReference>
<dbReference type="PANTHER" id="PTHR30413:SF8">
    <property type="entry name" value="TRANSPORT PERMEASE PROTEIN"/>
    <property type="match status" value="1"/>
</dbReference>
<name>A0A510V4D9_9CELL</name>
<comment type="similarity">
    <text evidence="2 9">Belongs to the ABC-2 integral membrane protein family.</text>
</comment>
<comment type="subcellular location">
    <subcellularLocation>
        <location evidence="1">Cell inner membrane</location>
        <topology evidence="1">Multi-pass membrane protein</topology>
    </subcellularLocation>
    <subcellularLocation>
        <location evidence="9">Cell membrane</location>
        <topology evidence="9">Multi-pass membrane protein</topology>
    </subcellularLocation>
</comment>
<protein>
    <recommendedName>
        <fullName evidence="9">Transport permease protein</fullName>
    </recommendedName>
</protein>
<keyword evidence="4 9" id="KW-1003">Cell membrane</keyword>
<reference evidence="11 12" key="1">
    <citation type="submission" date="2019-07" db="EMBL/GenBank/DDBJ databases">
        <title>Whole genome shotgun sequence of Cellulomonas xylanilytica NBRC 101102.</title>
        <authorList>
            <person name="Hosoyama A."/>
            <person name="Uohara A."/>
            <person name="Ohji S."/>
            <person name="Ichikawa N."/>
        </authorList>
    </citation>
    <scope>NUCLEOTIDE SEQUENCE [LARGE SCALE GENOMIC DNA]</scope>
    <source>
        <strain evidence="11 12">NBRC 101102</strain>
    </source>
</reference>
<keyword evidence="5" id="KW-0997">Cell inner membrane</keyword>
<feature type="transmembrane region" description="Helical" evidence="9">
    <location>
        <begin position="250"/>
        <end position="269"/>
    </location>
</feature>
<accession>A0A510V4D9</accession>
<evidence type="ECO:0000256" key="4">
    <source>
        <dbReference type="ARBA" id="ARBA00022475"/>
    </source>
</evidence>
<evidence type="ECO:0000256" key="5">
    <source>
        <dbReference type="ARBA" id="ARBA00022519"/>
    </source>
</evidence>
<dbReference type="Proteomes" id="UP000321118">
    <property type="component" value="Unassembled WGS sequence"/>
</dbReference>
<evidence type="ECO:0000313" key="11">
    <source>
        <dbReference type="EMBL" id="GEK21666.1"/>
    </source>
</evidence>
<dbReference type="OrthoDB" id="9789409at2"/>
<feature type="transmembrane region" description="Helical" evidence="9">
    <location>
        <begin position="179"/>
        <end position="201"/>
    </location>
</feature>
<dbReference type="GO" id="GO:0005886">
    <property type="term" value="C:plasma membrane"/>
    <property type="evidence" value="ECO:0007669"/>
    <property type="project" value="UniProtKB-SubCell"/>
</dbReference>
<dbReference type="EMBL" id="BJUB01000006">
    <property type="protein sequence ID" value="GEK21666.1"/>
    <property type="molecule type" value="Genomic_DNA"/>
</dbReference>
<evidence type="ECO:0000259" key="10">
    <source>
        <dbReference type="PROSITE" id="PS51012"/>
    </source>
</evidence>
<feature type="transmembrane region" description="Helical" evidence="9">
    <location>
        <begin position="69"/>
        <end position="98"/>
    </location>
</feature>
<evidence type="ECO:0000256" key="1">
    <source>
        <dbReference type="ARBA" id="ARBA00004429"/>
    </source>
</evidence>
<keyword evidence="7 9" id="KW-1133">Transmembrane helix</keyword>
<comment type="caution">
    <text evidence="11">The sequence shown here is derived from an EMBL/GenBank/DDBJ whole genome shotgun (WGS) entry which is preliminary data.</text>
</comment>
<feature type="transmembrane region" description="Helical" evidence="9">
    <location>
        <begin position="110"/>
        <end position="138"/>
    </location>
</feature>
<dbReference type="GO" id="GO:0015920">
    <property type="term" value="P:lipopolysaccharide transport"/>
    <property type="evidence" value="ECO:0007669"/>
    <property type="project" value="TreeGrafter"/>
</dbReference>
<dbReference type="Pfam" id="PF01061">
    <property type="entry name" value="ABC2_membrane"/>
    <property type="match status" value="1"/>
</dbReference>
<evidence type="ECO:0000256" key="3">
    <source>
        <dbReference type="ARBA" id="ARBA00022448"/>
    </source>
</evidence>
<dbReference type="RefSeq" id="WP_146927456.1">
    <property type="nucleotide sequence ID" value="NZ_BJUB01000006.1"/>
</dbReference>
<evidence type="ECO:0000256" key="2">
    <source>
        <dbReference type="ARBA" id="ARBA00007783"/>
    </source>
</evidence>
<evidence type="ECO:0000313" key="12">
    <source>
        <dbReference type="Proteomes" id="UP000321118"/>
    </source>
</evidence>
<evidence type="ECO:0000256" key="8">
    <source>
        <dbReference type="ARBA" id="ARBA00023136"/>
    </source>
</evidence>
<sequence length="280" mass="31656">MIADLANVRTRELLANLTLREVKGRYKRTALGNLWSLINPIATMLIYTVVFGYFMRVQIEPSPTGLDVFALWLMCALIPWGFFAAALQTGLGSIVANANLVKKVFFPREVLVASSVFALDVTTAIELGVLMVALMLFGQMVLPWLPMVLVLLALLTLMALGFALVLAVANVYFRDTEHFVAILLQIWMYATPIIYPFTYVVRAQESLNVWLAQWDLSFPLTTLWELNPMLHFTQAFRSVLYEERMPSTTDLLWCVGSAAVALTIGWYVFKKFEPRMAEEL</sequence>
<keyword evidence="6 9" id="KW-0812">Transmembrane</keyword>
<keyword evidence="12" id="KW-1185">Reference proteome</keyword>
<gene>
    <name evidence="11" type="ORF">CXY01_21860</name>
</gene>
<proteinExistence type="inferred from homology"/>
<dbReference type="InterPro" id="IPR013525">
    <property type="entry name" value="ABC2_TM"/>
</dbReference>
<dbReference type="InterPro" id="IPR047817">
    <property type="entry name" value="ABC2_TM_bact-type"/>
</dbReference>
<dbReference type="AlphaFoldDB" id="A0A510V4D9"/>
<keyword evidence="3 9" id="KW-0813">Transport</keyword>
<feature type="transmembrane region" description="Helical" evidence="9">
    <location>
        <begin position="30"/>
        <end position="54"/>
    </location>
</feature>
<feature type="transmembrane region" description="Helical" evidence="9">
    <location>
        <begin position="144"/>
        <end position="172"/>
    </location>
</feature>
<evidence type="ECO:0000256" key="9">
    <source>
        <dbReference type="RuleBase" id="RU361157"/>
    </source>
</evidence>
<evidence type="ECO:0000256" key="7">
    <source>
        <dbReference type="ARBA" id="ARBA00022989"/>
    </source>
</evidence>
<dbReference type="PROSITE" id="PS51012">
    <property type="entry name" value="ABC_TM2"/>
    <property type="match status" value="1"/>
</dbReference>
<evidence type="ECO:0000256" key="6">
    <source>
        <dbReference type="ARBA" id="ARBA00022692"/>
    </source>
</evidence>
<feature type="domain" description="ABC transmembrane type-2" evidence="10">
    <location>
        <begin position="31"/>
        <end position="272"/>
    </location>
</feature>
<keyword evidence="8 9" id="KW-0472">Membrane</keyword>
<organism evidence="11 12">
    <name type="scientific">Cellulomonas xylanilytica</name>
    <dbReference type="NCBI Taxonomy" id="233583"/>
    <lineage>
        <taxon>Bacteria</taxon>
        <taxon>Bacillati</taxon>
        <taxon>Actinomycetota</taxon>
        <taxon>Actinomycetes</taxon>
        <taxon>Micrococcales</taxon>
        <taxon>Cellulomonadaceae</taxon>
        <taxon>Cellulomonas</taxon>
    </lineage>
</organism>